<evidence type="ECO:0000313" key="4">
    <source>
        <dbReference type="EMBL" id="UQA97433.1"/>
    </source>
</evidence>
<organism evidence="4 5">
    <name type="scientific">Streptomyces halobius</name>
    <dbReference type="NCBI Taxonomy" id="2879846"/>
    <lineage>
        <taxon>Bacteria</taxon>
        <taxon>Bacillati</taxon>
        <taxon>Actinomycetota</taxon>
        <taxon>Actinomycetes</taxon>
        <taxon>Kitasatosporales</taxon>
        <taxon>Streptomycetaceae</taxon>
        <taxon>Streptomyces</taxon>
    </lineage>
</organism>
<dbReference type="PROSITE" id="PS00455">
    <property type="entry name" value="AMP_BINDING"/>
    <property type="match status" value="1"/>
</dbReference>
<dbReference type="Gene3D" id="2.30.38.10">
    <property type="entry name" value="Luciferase, Domain 3"/>
    <property type="match status" value="1"/>
</dbReference>
<protein>
    <submittedName>
        <fullName evidence="4">Non-ribosomal peptide synthetase</fullName>
    </submittedName>
</protein>
<dbReference type="InterPro" id="IPR000873">
    <property type="entry name" value="AMP-dep_synth/lig_dom"/>
</dbReference>
<evidence type="ECO:0000256" key="1">
    <source>
        <dbReference type="ARBA" id="ARBA00022450"/>
    </source>
</evidence>
<gene>
    <name evidence="4" type="ORF">K9S39_41235</name>
</gene>
<dbReference type="InterPro" id="IPR036736">
    <property type="entry name" value="ACP-like_sf"/>
</dbReference>
<accession>A0ABY4MI61</accession>
<proteinExistence type="predicted"/>
<keyword evidence="5" id="KW-1185">Reference proteome</keyword>
<dbReference type="InterPro" id="IPR025110">
    <property type="entry name" value="AMP-bd_C"/>
</dbReference>
<dbReference type="Pfam" id="PF13193">
    <property type="entry name" value="AMP-binding_C"/>
    <property type="match status" value="1"/>
</dbReference>
<evidence type="ECO:0000256" key="2">
    <source>
        <dbReference type="ARBA" id="ARBA00022553"/>
    </source>
</evidence>
<dbReference type="PANTHER" id="PTHR45527:SF1">
    <property type="entry name" value="FATTY ACID SYNTHASE"/>
    <property type="match status" value="1"/>
</dbReference>
<dbReference type="Gene3D" id="3.30.300.30">
    <property type="match status" value="1"/>
</dbReference>
<evidence type="ECO:0000313" key="5">
    <source>
        <dbReference type="Proteomes" id="UP000830115"/>
    </source>
</evidence>
<dbReference type="NCBIfam" id="TIGR01733">
    <property type="entry name" value="AA-adenyl-dom"/>
    <property type="match status" value="1"/>
</dbReference>
<dbReference type="PROSITE" id="PS00012">
    <property type="entry name" value="PHOSPHOPANTETHEINE"/>
    <property type="match status" value="1"/>
</dbReference>
<dbReference type="InterPro" id="IPR020845">
    <property type="entry name" value="AMP-binding_CS"/>
</dbReference>
<dbReference type="Proteomes" id="UP000830115">
    <property type="component" value="Chromosome"/>
</dbReference>
<dbReference type="RefSeq" id="WP_248868381.1">
    <property type="nucleotide sequence ID" value="NZ_CP086322.1"/>
</dbReference>
<dbReference type="InterPro" id="IPR006162">
    <property type="entry name" value="Ppantetheine_attach_site"/>
</dbReference>
<dbReference type="CDD" id="cd05930">
    <property type="entry name" value="A_NRPS"/>
    <property type="match status" value="1"/>
</dbReference>
<dbReference type="PRINTS" id="PR00154">
    <property type="entry name" value="AMPBINDING"/>
</dbReference>
<dbReference type="EMBL" id="CP086322">
    <property type="protein sequence ID" value="UQA97433.1"/>
    <property type="molecule type" value="Genomic_DNA"/>
</dbReference>
<name>A0ABY4MI61_9ACTN</name>
<dbReference type="InterPro" id="IPR009081">
    <property type="entry name" value="PP-bd_ACP"/>
</dbReference>
<keyword evidence="1" id="KW-0596">Phosphopantetheine</keyword>
<dbReference type="Gene3D" id="1.10.1200.10">
    <property type="entry name" value="ACP-like"/>
    <property type="match status" value="1"/>
</dbReference>
<feature type="domain" description="Carrier" evidence="3">
    <location>
        <begin position="518"/>
        <end position="588"/>
    </location>
</feature>
<evidence type="ECO:0000259" key="3">
    <source>
        <dbReference type="PROSITE" id="PS50075"/>
    </source>
</evidence>
<dbReference type="PANTHER" id="PTHR45527">
    <property type="entry name" value="NONRIBOSOMAL PEPTIDE SYNTHETASE"/>
    <property type="match status" value="1"/>
</dbReference>
<dbReference type="InterPro" id="IPR020459">
    <property type="entry name" value="AMP-binding"/>
</dbReference>
<dbReference type="Gene3D" id="3.40.50.980">
    <property type="match status" value="2"/>
</dbReference>
<dbReference type="SUPFAM" id="SSF56801">
    <property type="entry name" value="Acetyl-CoA synthetase-like"/>
    <property type="match status" value="1"/>
</dbReference>
<sequence>MSAPLLPELLDDQARHGPDELAVVGPDRSLTFAALQEEVAAVARGLRARGVGRGDLVGVLLPRTADVVVSVFGILAAGAAVVPVDASYPPDRIATMLADAAPAAVLADSSLTGRTALDPSRLCGLADVRVPSGDRPAPPLPSDLAYVLYTSGSTGKPKGIMIEHRSIANLYASHRDRMFAPATALVGAERLRVAHVAAFSFDASWDPLLWMLAGHTLHIVDEPTRRDPVALTAYLREQRIDFLETTPSYAEQLTAAGAFRPGEGHAPRVLAVGGEAVGKRLWEEFHTRRDMLVFNLYGPSEATVDAVMATFDEAPDPVIGTPVAGVTAYVLTPEGTVAAPGEPGELCLGGAGVGRGYLGLPDLTRERFVPDPFAGGERRMYRTGDIVVLGADGRLRYLDRADQQVKVRGYRVELGEIEAVAARDAAVARAVASVRRETFDGTPVLRCHVVPAPGARPDLEAVGGRLAEALPDYMVPTELDVIDEVPLTPNGKLDRARLAALPLSTLVAADPVAGDGDEAELPPRERLSRIAAGLLGRPVADDQDLFQAGGDSMTAARLVGAARSYGLEVSLEAVFECRTVEALAARVG</sequence>
<dbReference type="Pfam" id="PF00550">
    <property type="entry name" value="PP-binding"/>
    <property type="match status" value="1"/>
</dbReference>
<reference evidence="4" key="1">
    <citation type="submission" date="2021-10" db="EMBL/GenBank/DDBJ databases">
        <title>Streptomyces nigrumlapis sp.nov.,an antimicrobial producing actinobacterium isolated from Black Gobi rocks.</title>
        <authorList>
            <person name="Wen Y."/>
            <person name="Zhang W."/>
            <person name="Liu X.G."/>
        </authorList>
    </citation>
    <scope>NUCLEOTIDE SEQUENCE</scope>
    <source>
        <strain evidence="4">ST13-2-2</strain>
    </source>
</reference>
<dbReference type="SUPFAM" id="SSF47336">
    <property type="entry name" value="ACP-like"/>
    <property type="match status" value="1"/>
</dbReference>
<dbReference type="Pfam" id="PF00501">
    <property type="entry name" value="AMP-binding"/>
    <property type="match status" value="1"/>
</dbReference>
<dbReference type="InterPro" id="IPR045851">
    <property type="entry name" value="AMP-bd_C_sf"/>
</dbReference>
<keyword evidence="2" id="KW-0597">Phosphoprotein</keyword>
<dbReference type="InterPro" id="IPR010071">
    <property type="entry name" value="AA_adenyl_dom"/>
</dbReference>
<dbReference type="PROSITE" id="PS50075">
    <property type="entry name" value="CARRIER"/>
    <property type="match status" value="1"/>
</dbReference>